<name>A0A699ZGG8_HAELA</name>
<dbReference type="Proteomes" id="UP000485058">
    <property type="component" value="Unassembled WGS sequence"/>
</dbReference>
<feature type="region of interest" description="Disordered" evidence="1">
    <location>
        <begin position="48"/>
        <end position="80"/>
    </location>
</feature>
<protein>
    <submittedName>
        <fullName evidence="2">Uncharacterized protein</fullName>
    </submittedName>
</protein>
<organism evidence="2 3">
    <name type="scientific">Haematococcus lacustris</name>
    <name type="common">Green alga</name>
    <name type="synonym">Haematococcus pluvialis</name>
    <dbReference type="NCBI Taxonomy" id="44745"/>
    <lineage>
        <taxon>Eukaryota</taxon>
        <taxon>Viridiplantae</taxon>
        <taxon>Chlorophyta</taxon>
        <taxon>core chlorophytes</taxon>
        <taxon>Chlorophyceae</taxon>
        <taxon>CS clade</taxon>
        <taxon>Chlamydomonadales</taxon>
        <taxon>Haematococcaceae</taxon>
        <taxon>Haematococcus</taxon>
    </lineage>
</organism>
<feature type="compositionally biased region" description="Low complexity" evidence="1">
    <location>
        <begin position="61"/>
        <end position="80"/>
    </location>
</feature>
<keyword evidence="3" id="KW-1185">Reference proteome</keyword>
<dbReference type="AlphaFoldDB" id="A0A699ZGG8"/>
<sequence>GGPRGQHAHAPLRWQAQDVSVPGRGKGPAGHLRAPAQMTLAAGAVQPGEWHHAAGPGDQDVAGPGEAAAQGPVAGQQQAQLAGLVPAVPRHSPGDVRRHVGRGLEATLGQCQVRAVLWHEARGGNFLVQGGCGQ</sequence>
<evidence type="ECO:0000313" key="3">
    <source>
        <dbReference type="Proteomes" id="UP000485058"/>
    </source>
</evidence>
<reference evidence="2 3" key="1">
    <citation type="submission" date="2020-02" db="EMBL/GenBank/DDBJ databases">
        <title>Draft genome sequence of Haematococcus lacustris strain NIES-144.</title>
        <authorList>
            <person name="Morimoto D."/>
            <person name="Nakagawa S."/>
            <person name="Yoshida T."/>
            <person name="Sawayama S."/>
        </authorList>
    </citation>
    <scope>NUCLEOTIDE SEQUENCE [LARGE SCALE GENOMIC DNA]</scope>
    <source>
        <strain evidence="2 3">NIES-144</strain>
    </source>
</reference>
<proteinExistence type="predicted"/>
<evidence type="ECO:0000256" key="1">
    <source>
        <dbReference type="SAM" id="MobiDB-lite"/>
    </source>
</evidence>
<accession>A0A699ZGG8</accession>
<gene>
    <name evidence="2" type="ORF">HaLaN_19016</name>
</gene>
<dbReference type="EMBL" id="BLLF01001876">
    <property type="protein sequence ID" value="GFH21663.1"/>
    <property type="molecule type" value="Genomic_DNA"/>
</dbReference>
<comment type="caution">
    <text evidence="2">The sequence shown here is derived from an EMBL/GenBank/DDBJ whole genome shotgun (WGS) entry which is preliminary data.</text>
</comment>
<evidence type="ECO:0000313" key="2">
    <source>
        <dbReference type="EMBL" id="GFH21663.1"/>
    </source>
</evidence>
<feature type="non-terminal residue" evidence="2">
    <location>
        <position position="1"/>
    </location>
</feature>